<dbReference type="eggNOG" id="COG1433">
    <property type="taxonomic scope" value="Bacteria"/>
</dbReference>
<dbReference type="RefSeq" id="WP_013047433.1">
    <property type="nucleotide sequence ID" value="NC_014011.1"/>
</dbReference>
<dbReference type="OrthoDB" id="280278at2"/>
<evidence type="ECO:0000313" key="3">
    <source>
        <dbReference type="Proteomes" id="UP000002366"/>
    </source>
</evidence>
<organism evidence="2 3">
    <name type="scientific">Aminobacterium colombiense (strain DSM 12261 / ALA-1)</name>
    <dbReference type="NCBI Taxonomy" id="572547"/>
    <lineage>
        <taxon>Bacteria</taxon>
        <taxon>Thermotogati</taxon>
        <taxon>Synergistota</taxon>
        <taxon>Synergistia</taxon>
        <taxon>Synergistales</taxon>
        <taxon>Aminobacteriaceae</taxon>
        <taxon>Aminobacterium</taxon>
    </lineage>
</organism>
<dbReference type="InterPro" id="IPR036105">
    <property type="entry name" value="DiNase_FeMo-co_biosyn_sf"/>
</dbReference>
<dbReference type="SUPFAM" id="SSF53146">
    <property type="entry name" value="Nitrogenase accessory factor-like"/>
    <property type="match status" value="1"/>
</dbReference>
<sequence length="116" mass="12575">MKIAIAKNGDTVSEHFGHVEEFLVVHVENQKEVERKIYATPKGEHVPGAMPQWIATLGADVVITGGIGGRASAMLRAQGIDVLCVKPMSIELTIEAFLNQNLEVLSDQCSHDHSSL</sequence>
<proteinExistence type="predicted"/>
<reference evidence="2 3" key="1">
    <citation type="journal article" date="2010" name="Stand. Genomic Sci.">
        <title>Complete genome sequence of Aminobacterium colombiense type strain (ALA-1).</title>
        <authorList>
            <person name="Chertkov O."/>
            <person name="Sikorski J."/>
            <person name="Brambilla E."/>
            <person name="Lapidus A."/>
            <person name="Copeland A."/>
            <person name="Glavina Del Rio T."/>
            <person name="Nolan M."/>
            <person name="Lucas S."/>
            <person name="Tice H."/>
            <person name="Cheng J.F."/>
            <person name="Han C."/>
            <person name="Detter J.C."/>
            <person name="Bruce D."/>
            <person name="Tapia R."/>
            <person name="Goodwin L."/>
            <person name="Pitluck S."/>
            <person name="Liolios K."/>
            <person name="Ivanova N."/>
            <person name="Mavromatis K."/>
            <person name="Ovchinnikova G."/>
            <person name="Pati A."/>
            <person name="Chen A."/>
            <person name="Palaniappan K."/>
            <person name="Land M."/>
            <person name="Hauser L."/>
            <person name="Chang Y.J."/>
            <person name="Jeffries C.D."/>
            <person name="Spring S."/>
            <person name="Rohde M."/>
            <person name="Goker M."/>
            <person name="Bristow J."/>
            <person name="Eisen J.A."/>
            <person name="Markowitz V."/>
            <person name="Hugenholtz P."/>
            <person name="Kyrpides N.C."/>
            <person name="Klenk H.P."/>
        </authorList>
    </citation>
    <scope>NUCLEOTIDE SEQUENCE [LARGE SCALE GENOMIC DNA]</scope>
    <source>
        <strain evidence="3">DSM 12261 / ALA-1</strain>
    </source>
</reference>
<dbReference type="HOGENOM" id="CLU_104194_2_0_0"/>
<dbReference type="PANTHER" id="PTHR33937">
    <property type="entry name" value="IRON-MOLYBDENUM PROTEIN-RELATED-RELATED"/>
    <property type="match status" value="1"/>
</dbReference>
<feature type="domain" description="Dinitrogenase iron-molybdenum cofactor biosynthesis" evidence="1">
    <location>
        <begin position="9"/>
        <end position="98"/>
    </location>
</feature>
<gene>
    <name evidence="2" type="ordered locus">Amico_0018</name>
</gene>
<dbReference type="InterPro" id="IPR033913">
    <property type="entry name" value="MTH1175_dom"/>
</dbReference>
<dbReference type="CDD" id="cd00851">
    <property type="entry name" value="MTH1175"/>
    <property type="match status" value="1"/>
</dbReference>
<dbReference type="PANTHER" id="PTHR33937:SF2">
    <property type="entry name" value="DINITROGENASE IRON-MOLYBDENUM COFACTOR BIOSYNTHESIS DOMAIN-CONTAINING PROTEIN"/>
    <property type="match status" value="1"/>
</dbReference>
<dbReference type="Pfam" id="PF02579">
    <property type="entry name" value="Nitro_FeMo-Co"/>
    <property type="match status" value="1"/>
</dbReference>
<dbReference type="Gene3D" id="3.30.420.130">
    <property type="entry name" value="Dinitrogenase iron-molybdenum cofactor biosynthesis domain"/>
    <property type="match status" value="1"/>
</dbReference>
<dbReference type="EMBL" id="CP001997">
    <property type="protein sequence ID" value="ADE56167.1"/>
    <property type="molecule type" value="Genomic_DNA"/>
</dbReference>
<name>D5EC85_AMICL</name>
<dbReference type="Proteomes" id="UP000002366">
    <property type="component" value="Chromosome"/>
</dbReference>
<keyword evidence="3" id="KW-1185">Reference proteome</keyword>
<dbReference type="KEGG" id="aco:Amico_0018"/>
<accession>D5EC85</accession>
<evidence type="ECO:0000259" key="1">
    <source>
        <dbReference type="Pfam" id="PF02579"/>
    </source>
</evidence>
<dbReference type="InterPro" id="IPR051840">
    <property type="entry name" value="NifX/NifY_domain"/>
</dbReference>
<dbReference type="AlphaFoldDB" id="D5EC85"/>
<protein>
    <submittedName>
        <fullName evidence="2">Dinitrogenase iron-molybdenum cofactor biosynthesis protein</fullName>
    </submittedName>
</protein>
<dbReference type="STRING" id="572547.Amico_0018"/>
<evidence type="ECO:0000313" key="2">
    <source>
        <dbReference type="EMBL" id="ADE56167.1"/>
    </source>
</evidence>
<dbReference type="InterPro" id="IPR003731">
    <property type="entry name" value="Di-Nase_FeMo-co_biosynth"/>
</dbReference>